<evidence type="ECO:0000313" key="4">
    <source>
        <dbReference type="Proteomes" id="UP000233467"/>
    </source>
</evidence>
<protein>
    <submittedName>
        <fullName evidence="3">DUF2541 domain-containing protein</fullName>
    </submittedName>
</protein>
<dbReference type="Proteomes" id="UP000233467">
    <property type="component" value="Unassembled WGS sequence"/>
</dbReference>
<name>A0A2N3ITT6_AERSO</name>
<sequence length="129" mass="14126">MKLILSRSMSNRALLGSVLLLAATTVHAGGQFTLGRTVLLDGGRVATIPIPACRMTDAIKIKAERDVNIKRMVVTFNNGGKRTINFNREISENKETEWRSLGSERCVDSIKVYGSSERSTGGIKVFGRN</sequence>
<evidence type="ECO:0000313" key="3">
    <source>
        <dbReference type="EMBL" id="PKQ75301.1"/>
    </source>
</evidence>
<organism evidence="3 4">
    <name type="scientific">Aeromonas sobria</name>
    <dbReference type="NCBI Taxonomy" id="646"/>
    <lineage>
        <taxon>Bacteria</taxon>
        <taxon>Pseudomonadati</taxon>
        <taxon>Pseudomonadota</taxon>
        <taxon>Gammaproteobacteria</taxon>
        <taxon>Aeromonadales</taxon>
        <taxon>Aeromonadaceae</taxon>
        <taxon>Aeromonas</taxon>
    </lineage>
</organism>
<feature type="chain" id="PRO_5014904316" evidence="2">
    <location>
        <begin position="29"/>
        <end position="129"/>
    </location>
</feature>
<evidence type="ECO:0000256" key="2">
    <source>
        <dbReference type="SAM" id="SignalP"/>
    </source>
</evidence>
<feature type="signal peptide" evidence="2">
    <location>
        <begin position="1"/>
        <end position="28"/>
    </location>
</feature>
<accession>A0A2N3ITT6</accession>
<gene>
    <name evidence="3" type="ORF">CJP16_15095</name>
</gene>
<dbReference type="EMBL" id="NQMM01000042">
    <property type="protein sequence ID" value="PKQ75301.1"/>
    <property type="molecule type" value="Genomic_DNA"/>
</dbReference>
<keyword evidence="4" id="KW-1185">Reference proteome</keyword>
<evidence type="ECO:0000256" key="1">
    <source>
        <dbReference type="ARBA" id="ARBA00022729"/>
    </source>
</evidence>
<proteinExistence type="predicted"/>
<keyword evidence="1 2" id="KW-0732">Signal</keyword>
<reference evidence="3 4" key="1">
    <citation type="journal article" date="2017" name="Front. Microbiol.">
        <title>Strong Genomic and Phenotypic Heterogeneity in the Aeromonas sobria Species Complex.</title>
        <authorList>
            <person name="Gauthier J."/>
            <person name="Vincent A.T."/>
            <person name="Charette S.J."/>
            <person name="Derome N."/>
        </authorList>
    </citation>
    <scope>NUCLEOTIDE SEQUENCE [LARGE SCALE GENOMIC DNA]</scope>
    <source>
        <strain evidence="3 4">TM18</strain>
    </source>
</reference>
<dbReference type="Pfam" id="PF10807">
    <property type="entry name" value="DUF2541"/>
    <property type="match status" value="1"/>
</dbReference>
<dbReference type="AlphaFoldDB" id="A0A2N3ITT6"/>
<dbReference type="InterPro" id="IPR020240">
    <property type="entry name" value="UPF0412_YaaI"/>
</dbReference>
<comment type="caution">
    <text evidence="3">The sequence shown here is derived from an EMBL/GenBank/DDBJ whole genome shotgun (WGS) entry which is preliminary data.</text>
</comment>